<accession>A0A0H2UQH9</accession>
<evidence type="ECO:0000313" key="2">
    <source>
        <dbReference type="Proteomes" id="UP000000585"/>
    </source>
</evidence>
<dbReference type="Proteomes" id="UP000000585">
    <property type="component" value="Chromosome"/>
</dbReference>
<sequence length="48" mass="5717">MLFYSSFKKWYTRLPAKLGSKCVRITVKNALPSWRSISFYQRKSNSKL</sequence>
<name>A0A0H2UQH9_STRPN</name>
<gene>
    <name evidence="1" type="ordered locus">SP_1379</name>
</gene>
<dbReference type="EMBL" id="AE005672">
    <property type="protein sequence ID" value="AAK75477.1"/>
    <property type="molecule type" value="Genomic_DNA"/>
</dbReference>
<dbReference type="AlphaFoldDB" id="A0A0H2UQH9"/>
<evidence type="ECO:0000313" key="1">
    <source>
        <dbReference type="EMBL" id="AAK75477.1"/>
    </source>
</evidence>
<reference evidence="1 2" key="1">
    <citation type="journal article" date="2001" name="Science">
        <title>Complete genome sequence of a virulent isolate of Streptococcus pneumoniae.</title>
        <authorList>
            <person name="Tettelin H."/>
            <person name="Nelson K.E."/>
            <person name="Paulsen I.T."/>
            <person name="Eisen J.A."/>
            <person name="Read T.D."/>
            <person name="Peterson S."/>
            <person name="Heidelberg J."/>
            <person name="DeBoy R.T."/>
            <person name="Haft D.H."/>
            <person name="Dodson R.J."/>
            <person name="Durkin A.S."/>
            <person name="Gwinn M."/>
            <person name="Kolonay J.F."/>
            <person name="Nelson W.C."/>
            <person name="Peterson J.D."/>
            <person name="Umayam L.A."/>
            <person name="White O."/>
            <person name="Salzberg S.L."/>
            <person name="Lewis M.R."/>
            <person name="Radune D."/>
            <person name="Holtzapple E."/>
            <person name="Khouri H."/>
            <person name="Wolf A.M."/>
            <person name="Utterback T.R."/>
            <person name="Hansen C.L."/>
            <person name="McDonald L.A."/>
            <person name="Feldblyum T.V."/>
            <person name="Angiuoli S."/>
            <person name="Dickinson T."/>
            <person name="Hickey E.K."/>
            <person name="Holt I.E."/>
            <person name="Loftus B.J."/>
            <person name="Yang F."/>
            <person name="Smith H.O."/>
            <person name="Venter J.C."/>
            <person name="Dougherty B.A."/>
            <person name="Morrison D.A."/>
            <person name="Hollingshead S.K."/>
            <person name="Fraser C.M."/>
        </authorList>
    </citation>
    <scope>NUCLEOTIDE SEQUENCE [LARGE SCALE GENOMIC DNA]</scope>
    <source>
        <strain evidence="2">ATCC BAA-334 / TIGR4</strain>
    </source>
</reference>
<dbReference type="EnsemblBacteria" id="AAK75477">
    <property type="protein sequence ID" value="AAK75477"/>
    <property type="gene ID" value="SP_1379"/>
</dbReference>
<dbReference type="KEGG" id="spn:SP_1379"/>
<dbReference type="PaxDb" id="170187-SP_1379"/>
<protein>
    <submittedName>
        <fullName evidence="1">Uncharacterized protein</fullName>
    </submittedName>
</protein>
<organism evidence="1 2">
    <name type="scientific">Streptococcus pneumoniae serotype 4 (strain ATCC BAA-334 / TIGR4)</name>
    <dbReference type="NCBI Taxonomy" id="170187"/>
    <lineage>
        <taxon>Bacteria</taxon>
        <taxon>Bacillati</taxon>
        <taxon>Bacillota</taxon>
        <taxon>Bacilli</taxon>
        <taxon>Lactobacillales</taxon>
        <taxon>Streptococcaceae</taxon>
        <taxon>Streptococcus</taxon>
    </lineage>
</organism>
<keyword evidence="2" id="KW-1185">Reference proteome</keyword>
<proteinExistence type="predicted"/>